<dbReference type="RefSeq" id="WP_196986882.1">
    <property type="nucleotide sequence ID" value="NZ_JADWYS010000001.1"/>
</dbReference>
<evidence type="ECO:0000256" key="1">
    <source>
        <dbReference type="ARBA" id="ARBA00005187"/>
    </source>
</evidence>
<evidence type="ECO:0000256" key="9">
    <source>
        <dbReference type="PIRSR" id="PIRSR001589-2"/>
    </source>
</evidence>
<protein>
    <recommendedName>
        <fullName evidence="3">asparagine synthase (glutamine-hydrolyzing)</fullName>
        <ecNumber evidence="3">6.3.5.4</ecNumber>
    </recommendedName>
</protein>
<comment type="caution">
    <text evidence="12">The sequence shown here is derived from an EMBL/GenBank/DDBJ whole genome shotgun (WGS) entry which is preliminary data.</text>
</comment>
<dbReference type="InterPro" id="IPR001962">
    <property type="entry name" value="Asn_synthase"/>
</dbReference>
<dbReference type="InterPro" id="IPR014729">
    <property type="entry name" value="Rossmann-like_a/b/a_fold"/>
</dbReference>
<dbReference type="GO" id="GO:0004066">
    <property type="term" value="F:asparagine synthase (glutamine-hydrolyzing) activity"/>
    <property type="evidence" value="ECO:0007669"/>
    <property type="project" value="UniProtKB-EC"/>
</dbReference>
<evidence type="ECO:0000256" key="3">
    <source>
        <dbReference type="ARBA" id="ARBA00012737"/>
    </source>
</evidence>
<dbReference type="NCBIfam" id="TIGR01536">
    <property type="entry name" value="asn_synth_AEB"/>
    <property type="match status" value="1"/>
</dbReference>
<dbReference type="InterPro" id="IPR051786">
    <property type="entry name" value="ASN_synthetase/amidase"/>
</dbReference>
<dbReference type="SUPFAM" id="SSF56235">
    <property type="entry name" value="N-terminal nucleophile aminohydrolases (Ntn hydrolases)"/>
    <property type="match status" value="1"/>
</dbReference>
<evidence type="ECO:0000313" key="13">
    <source>
        <dbReference type="Proteomes" id="UP000651050"/>
    </source>
</evidence>
<comment type="similarity">
    <text evidence="2">Belongs to the asparagine synthetase family.</text>
</comment>
<keyword evidence="13" id="KW-1185">Reference proteome</keyword>
<dbReference type="PROSITE" id="PS51278">
    <property type="entry name" value="GATASE_TYPE_2"/>
    <property type="match status" value="1"/>
</dbReference>
<sequence>MCGIAGWMTAHAHARPLSQAVAMADLMRHRGPDDSGSFEDTSHGVAFAHRRLSIIDLAPTSHQPMMDAATGIVLAYNGELYNFRELRRELQARGHRFASSGDTEVVLRAFIEWGAACLERFCGMFALALWDPRTRTVHLARDATGMKPLYYLARPDGLVFASEVKAFRALPDFRAEADRAGLAQYMEFGYVFETGRTILDGVAKLEPGQRMELREGRIAAHVRWFTPPAPDAADTRDEAERIEELAQAMRRVVGEHLVADVPLGLLLSGGLDSSVVAALARREGPLLTISMGFDRSGIDERPNAREVAGFIGSRHLEVLVTADEVRREAMQGAWVFDDLFADWGTVTTRLLYRRCREQGIKVVLVGEGADELFGGYDIFRGPARLGPWGQFRLYQKYAGRRHGSLFGAFRGVFAEYLAAAGGDAFHAIRLFESCRQLPNQYVMKVDKASMAESVEARAPYLDRRVAELAWRTPLEWLLRGGENKYLLRAMARREGLLPAAASARPKFGAPLAAEWMDSDPGFRAFAREQVLGGGWSRRLGLGGAMAHYFDKGRTGYAFPHPLSILRNVAWRVLLLELWSRHYLEA</sequence>
<evidence type="ECO:0000256" key="7">
    <source>
        <dbReference type="ARBA" id="ARBA00048741"/>
    </source>
</evidence>
<keyword evidence="6 8" id="KW-0315">Glutamine amidotransferase</keyword>
<dbReference type="InterPro" id="IPR017932">
    <property type="entry name" value="GATase_2_dom"/>
</dbReference>
<dbReference type="InterPro" id="IPR033738">
    <property type="entry name" value="AsnB_N"/>
</dbReference>
<dbReference type="Gene3D" id="3.40.50.620">
    <property type="entry name" value="HUPs"/>
    <property type="match status" value="1"/>
</dbReference>
<evidence type="ECO:0000256" key="5">
    <source>
        <dbReference type="ARBA" id="ARBA00022840"/>
    </source>
</evidence>
<organism evidence="12 13">
    <name type="scientific">Caenimonas aquaedulcis</name>
    <dbReference type="NCBI Taxonomy" id="2793270"/>
    <lineage>
        <taxon>Bacteria</taxon>
        <taxon>Pseudomonadati</taxon>
        <taxon>Pseudomonadota</taxon>
        <taxon>Betaproteobacteria</taxon>
        <taxon>Burkholderiales</taxon>
        <taxon>Comamonadaceae</taxon>
        <taxon>Caenimonas</taxon>
    </lineage>
</organism>
<dbReference type="InterPro" id="IPR029055">
    <property type="entry name" value="Ntn_hydrolases_N"/>
</dbReference>
<dbReference type="Pfam" id="PF00733">
    <property type="entry name" value="Asn_synthase"/>
    <property type="match status" value="1"/>
</dbReference>
<gene>
    <name evidence="12" type="primary">asnB</name>
    <name evidence="12" type="ORF">I5803_13605</name>
</gene>
<dbReference type="CDD" id="cd00712">
    <property type="entry name" value="AsnB"/>
    <property type="match status" value="1"/>
</dbReference>
<dbReference type="Pfam" id="PF13537">
    <property type="entry name" value="GATase_7"/>
    <property type="match status" value="1"/>
</dbReference>
<keyword evidence="12" id="KW-0436">Ligase</keyword>
<comment type="pathway">
    <text evidence="1">Amino-acid biosynthesis; L-asparagine biosynthesis; L-asparagine from L-aspartate (L-Gln route): step 1/1.</text>
</comment>
<dbReference type="EMBL" id="JADWYS010000001">
    <property type="protein sequence ID" value="MBG9389066.1"/>
    <property type="molecule type" value="Genomic_DNA"/>
</dbReference>
<dbReference type="SUPFAM" id="SSF52402">
    <property type="entry name" value="Adenine nucleotide alpha hydrolases-like"/>
    <property type="match status" value="1"/>
</dbReference>
<dbReference type="GO" id="GO:0005829">
    <property type="term" value="C:cytosol"/>
    <property type="evidence" value="ECO:0007669"/>
    <property type="project" value="TreeGrafter"/>
</dbReference>
<evidence type="ECO:0000256" key="8">
    <source>
        <dbReference type="PIRSR" id="PIRSR001589-1"/>
    </source>
</evidence>
<feature type="domain" description="Glutamine amidotransferase type-2" evidence="11">
    <location>
        <begin position="2"/>
        <end position="216"/>
    </location>
</feature>
<evidence type="ECO:0000256" key="4">
    <source>
        <dbReference type="ARBA" id="ARBA00022741"/>
    </source>
</evidence>
<feature type="binding site" evidence="9">
    <location>
        <position position="266"/>
    </location>
    <ligand>
        <name>ATP</name>
        <dbReference type="ChEBI" id="CHEBI:30616"/>
    </ligand>
</feature>
<feature type="active site" description="For GATase activity" evidence="8">
    <location>
        <position position="2"/>
    </location>
</feature>
<reference evidence="12" key="1">
    <citation type="submission" date="2020-11" db="EMBL/GenBank/DDBJ databases">
        <title>Bacterial whole genome sequence for Caenimonas sp. DR4.4.</title>
        <authorList>
            <person name="Le V."/>
            <person name="Ko S.-R."/>
            <person name="Ahn C.-Y."/>
            <person name="Oh H.-M."/>
        </authorList>
    </citation>
    <scope>NUCLEOTIDE SEQUENCE</scope>
    <source>
        <strain evidence="12">DR4.4</strain>
    </source>
</reference>
<dbReference type="InterPro" id="IPR006426">
    <property type="entry name" value="Asn_synth_AEB"/>
</dbReference>
<evidence type="ECO:0000256" key="6">
    <source>
        <dbReference type="ARBA" id="ARBA00022962"/>
    </source>
</evidence>
<keyword evidence="8" id="KW-0028">Amino-acid biosynthesis</keyword>
<keyword evidence="5 9" id="KW-0067">ATP-binding</keyword>
<comment type="catalytic activity">
    <reaction evidence="7">
        <text>L-aspartate + L-glutamine + ATP + H2O = L-asparagine + L-glutamate + AMP + diphosphate + H(+)</text>
        <dbReference type="Rhea" id="RHEA:12228"/>
        <dbReference type="ChEBI" id="CHEBI:15377"/>
        <dbReference type="ChEBI" id="CHEBI:15378"/>
        <dbReference type="ChEBI" id="CHEBI:29985"/>
        <dbReference type="ChEBI" id="CHEBI:29991"/>
        <dbReference type="ChEBI" id="CHEBI:30616"/>
        <dbReference type="ChEBI" id="CHEBI:33019"/>
        <dbReference type="ChEBI" id="CHEBI:58048"/>
        <dbReference type="ChEBI" id="CHEBI:58359"/>
        <dbReference type="ChEBI" id="CHEBI:456215"/>
        <dbReference type="EC" id="6.3.5.4"/>
    </reaction>
</comment>
<dbReference type="PANTHER" id="PTHR43284">
    <property type="entry name" value="ASPARAGINE SYNTHETASE (GLUTAMINE-HYDROLYZING)"/>
    <property type="match status" value="1"/>
</dbReference>
<dbReference type="EC" id="6.3.5.4" evidence="3"/>
<dbReference type="CDD" id="cd01991">
    <property type="entry name" value="Asn_synthase_B_C"/>
    <property type="match status" value="1"/>
</dbReference>
<feature type="site" description="Important for beta-aspartyl-AMP intermediate formation" evidence="10">
    <location>
        <position position="367"/>
    </location>
</feature>
<evidence type="ECO:0000256" key="2">
    <source>
        <dbReference type="ARBA" id="ARBA00005752"/>
    </source>
</evidence>
<dbReference type="AlphaFoldDB" id="A0A931H5Q3"/>
<proteinExistence type="inferred from homology"/>
<evidence type="ECO:0000256" key="10">
    <source>
        <dbReference type="PIRSR" id="PIRSR001589-3"/>
    </source>
</evidence>
<dbReference type="Proteomes" id="UP000651050">
    <property type="component" value="Unassembled WGS sequence"/>
</dbReference>
<keyword evidence="8" id="KW-0061">Asparagine biosynthesis</keyword>
<dbReference type="PANTHER" id="PTHR43284:SF1">
    <property type="entry name" value="ASPARAGINE SYNTHETASE"/>
    <property type="match status" value="1"/>
</dbReference>
<evidence type="ECO:0000313" key="12">
    <source>
        <dbReference type="EMBL" id="MBG9389066.1"/>
    </source>
</evidence>
<accession>A0A931H5Q3</accession>
<dbReference type="Gene3D" id="3.60.20.10">
    <property type="entry name" value="Glutamine Phosphoribosylpyrophosphate, subunit 1, domain 1"/>
    <property type="match status" value="1"/>
</dbReference>
<evidence type="ECO:0000259" key="11">
    <source>
        <dbReference type="PROSITE" id="PS51278"/>
    </source>
</evidence>
<dbReference type="GO" id="GO:0005524">
    <property type="term" value="F:ATP binding"/>
    <property type="evidence" value="ECO:0007669"/>
    <property type="project" value="UniProtKB-KW"/>
</dbReference>
<name>A0A931H5Q3_9BURK</name>
<dbReference type="GO" id="GO:0006529">
    <property type="term" value="P:asparagine biosynthetic process"/>
    <property type="evidence" value="ECO:0007669"/>
    <property type="project" value="UniProtKB-KW"/>
</dbReference>
<feature type="binding site" evidence="9">
    <location>
        <position position="102"/>
    </location>
    <ligand>
        <name>L-glutamine</name>
        <dbReference type="ChEBI" id="CHEBI:58359"/>
    </ligand>
</feature>
<dbReference type="PIRSF" id="PIRSF001589">
    <property type="entry name" value="Asn_synthetase_glu-h"/>
    <property type="match status" value="1"/>
</dbReference>
<keyword evidence="4 9" id="KW-0547">Nucleotide-binding</keyword>